<keyword evidence="3" id="KW-1185">Reference proteome</keyword>
<comment type="caution">
    <text evidence="2">The sequence shown here is derived from an EMBL/GenBank/DDBJ whole genome shotgun (WGS) entry which is preliminary data.</text>
</comment>
<proteinExistence type="predicted"/>
<feature type="compositionally biased region" description="Acidic residues" evidence="1">
    <location>
        <begin position="25"/>
        <end position="40"/>
    </location>
</feature>
<sequence length="89" mass="9473">MPLGTTLPKELNVCCISCGQKAEESESDESESDDNNEEGAETQVGDAASSENGSDAAIRRHSPDWNMAIIDQDLEDATNHEGDYASPTA</sequence>
<feature type="region of interest" description="Disordered" evidence="1">
    <location>
        <begin position="19"/>
        <end position="89"/>
    </location>
</feature>
<reference evidence="2 3" key="1">
    <citation type="submission" date="2024-02" db="EMBL/GenBank/DDBJ databases">
        <title>A draft genome for the cacao thread blight pathogen Marasmius crinis-equi.</title>
        <authorList>
            <person name="Cohen S.P."/>
            <person name="Baruah I.K."/>
            <person name="Amoako-Attah I."/>
            <person name="Bukari Y."/>
            <person name="Meinhardt L.W."/>
            <person name="Bailey B.A."/>
        </authorList>
    </citation>
    <scope>NUCLEOTIDE SEQUENCE [LARGE SCALE GENOMIC DNA]</scope>
    <source>
        <strain evidence="2 3">GH-76</strain>
    </source>
</reference>
<name>A0ABR3F047_9AGAR</name>
<evidence type="ECO:0000256" key="1">
    <source>
        <dbReference type="SAM" id="MobiDB-lite"/>
    </source>
</evidence>
<gene>
    <name evidence="2" type="ORF">V5O48_013415</name>
</gene>
<feature type="non-terminal residue" evidence="2">
    <location>
        <position position="89"/>
    </location>
</feature>
<evidence type="ECO:0000313" key="2">
    <source>
        <dbReference type="EMBL" id="KAL0568567.1"/>
    </source>
</evidence>
<accession>A0ABR3F047</accession>
<dbReference type="EMBL" id="JBAHYK010001306">
    <property type="protein sequence ID" value="KAL0568567.1"/>
    <property type="molecule type" value="Genomic_DNA"/>
</dbReference>
<dbReference type="Proteomes" id="UP001465976">
    <property type="component" value="Unassembled WGS sequence"/>
</dbReference>
<organism evidence="2 3">
    <name type="scientific">Marasmius crinis-equi</name>
    <dbReference type="NCBI Taxonomy" id="585013"/>
    <lineage>
        <taxon>Eukaryota</taxon>
        <taxon>Fungi</taxon>
        <taxon>Dikarya</taxon>
        <taxon>Basidiomycota</taxon>
        <taxon>Agaricomycotina</taxon>
        <taxon>Agaricomycetes</taxon>
        <taxon>Agaricomycetidae</taxon>
        <taxon>Agaricales</taxon>
        <taxon>Marasmiineae</taxon>
        <taxon>Marasmiaceae</taxon>
        <taxon>Marasmius</taxon>
    </lineage>
</organism>
<protein>
    <submittedName>
        <fullName evidence="2">Uncharacterized protein</fullName>
    </submittedName>
</protein>
<evidence type="ECO:0000313" key="3">
    <source>
        <dbReference type="Proteomes" id="UP001465976"/>
    </source>
</evidence>